<dbReference type="InterPro" id="IPR001296">
    <property type="entry name" value="Glyco_trans_1"/>
</dbReference>
<dbReference type="RefSeq" id="WP_010554190.1">
    <property type="nucleotide sequence ID" value="NZ_CP011025.1"/>
</dbReference>
<name>A0A290S4Q6_9GAMM</name>
<dbReference type="PANTHER" id="PTHR45947:SF3">
    <property type="entry name" value="SULFOQUINOVOSYL TRANSFERASE SQD2"/>
    <property type="match status" value="1"/>
</dbReference>
<dbReference type="CDD" id="cd03801">
    <property type="entry name" value="GT4_PimA-like"/>
    <property type="match status" value="1"/>
</dbReference>
<evidence type="ECO:0000313" key="4">
    <source>
        <dbReference type="Proteomes" id="UP000016505"/>
    </source>
</evidence>
<dbReference type="EMBL" id="CP011025">
    <property type="protein sequence ID" value="ATC86899.1"/>
    <property type="molecule type" value="Genomic_DNA"/>
</dbReference>
<dbReference type="Pfam" id="PF00534">
    <property type="entry name" value="Glycos_transf_1"/>
    <property type="match status" value="1"/>
</dbReference>
<dbReference type="PANTHER" id="PTHR45947">
    <property type="entry name" value="SULFOQUINOVOSYL TRANSFERASE SQD2"/>
    <property type="match status" value="1"/>
</dbReference>
<reference evidence="3 4" key="1">
    <citation type="journal article" date="2012" name="J. Bacteriol.">
        <title>Genome sequences of type strains of seven species of the marine bacterium Pseudoalteromonas.</title>
        <authorList>
            <person name="Xie B.B."/>
            <person name="Shu Y.L."/>
            <person name="Qin Q.L."/>
            <person name="Rong J.C."/>
            <person name="Zhang X.Y."/>
            <person name="Chen X.L."/>
            <person name="Shi M."/>
            <person name="He H.L."/>
            <person name="Zhou B.C."/>
            <person name="Zhang Y.Z."/>
        </authorList>
    </citation>
    <scope>NUCLEOTIDE SEQUENCE [LARGE SCALE GENOMIC DNA]</scope>
    <source>
        <strain evidence="3 4">A 37-1-2</strain>
    </source>
</reference>
<dbReference type="Gene3D" id="3.40.50.2000">
    <property type="entry name" value="Glycogen Phosphorylase B"/>
    <property type="match status" value="2"/>
</dbReference>
<feature type="domain" description="Glycosyltransferase subfamily 4-like N-terminal" evidence="2">
    <location>
        <begin position="23"/>
        <end position="189"/>
    </location>
</feature>
<organism evidence="3 4">
    <name type="scientific">Pseudoalteromonas arctica A 37-1-2</name>
    <dbReference type="NCBI Taxonomy" id="1117313"/>
    <lineage>
        <taxon>Bacteria</taxon>
        <taxon>Pseudomonadati</taxon>
        <taxon>Pseudomonadota</taxon>
        <taxon>Gammaproteobacteria</taxon>
        <taxon>Alteromonadales</taxon>
        <taxon>Pseudoalteromonadaceae</taxon>
        <taxon>Pseudoalteromonas</taxon>
    </lineage>
</organism>
<accession>A0A290S4Q6</accession>
<feature type="domain" description="Glycosyl transferase family 1" evidence="1">
    <location>
        <begin position="202"/>
        <end position="320"/>
    </location>
</feature>
<gene>
    <name evidence="3" type="ORF">PARC_a2406</name>
</gene>
<dbReference type="NCBIfam" id="NF038255">
    <property type="entry name" value="exopoly_VpsD"/>
    <property type="match status" value="1"/>
</dbReference>
<dbReference type="KEGG" id="part:PARC_a2406"/>
<dbReference type="OrthoDB" id="6314109at2"/>
<evidence type="ECO:0000313" key="3">
    <source>
        <dbReference type="EMBL" id="ATC86899.1"/>
    </source>
</evidence>
<protein>
    <recommendedName>
        <fullName evidence="5">Glycosyltransferase subfamily 4-like N-terminal domain-containing protein</fullName>
    </recommendedName>
</protein>
<dbReference type="InterPro" id="IPR028098">
    <property type="entry name" value="Glyco_trans_4-like_N"/>
</dbReference>
<dbReference type="SUPFAM" id="SSF53756">
    <property type="entry name" value="UDP-Glycosyltransferase/glycogen phosphorylase"/>
    <property type="match status" value="1"/>
</dbReference>
<dbReference type="GO" id="GO:0016757">
    <property type="term" value="F:glycosyltransferase activity"/>
    <property type="evidence" value="ECO:0007669"/>
    <property type="project" value="InterPro"/>
</dbReference>
<sequence>MDKKHIVLIMPLSTYEWGTENCGGVDSVCQMFAEYLVNHSDTNFRFTIIGLDPQSKTSYTGDVISLADDVDFIWLPASSKQTGLKIPGILWQNWHIRKLLKLLKPDLVHTHFWSSLIGSGFTGKAVVTVHSYKKIARRDVGLVNNFLYERVIPLILKTRSDFVVVVGQQLEQALFEDNFKSKVIHNPIDQKYFEADYIKRERKEIKLVTCALLTPRKRVEDSIVLFNKLVKSGLGSSLIIIGPAADRLYSEQLKKQVTSLSLEGKVSFLGKLNKTQIVEQYLNSDLGVFTSSEETFGLAPLEMLAVGLPLVATEVGILEDEKAFFEKMGVLYFSDSLSPDRINNLVLKHNVDYSKRTLETKFNIKSIFSQYSNLYVRILDEVQ</sequence>
<dbReference type="AlphaFoldDB" id="A0A290S4Q6"/>
<proteinExistence type="predicted"/>
<evidence type="ECO:0008006" key="5">
    <source>
        <dbReference type="Google" id="ProtNLM"/>
    </source>
</evidence>
<dbReference type="Pfam" id="PF13439">
    <property type="entry name" value="Glyco_transf_4"/>
    <property type="match status" value="1"/>
</dbReference>
<evidence type="ECO:0000259" key="2">
    <source>
        <dbReference type="Pfam" id="PF13439"/>
    </source>
</evidence>
<dbReference type="Proteomes" id="UP000016505">
    <property type="component" value="Chromosome I"/>
</dbReference>
<dbReference type="InterPro" id="IPR050194">
    <property type="entry name" value="Glycosyltransferase_grp1"/>
</dbReference>
<evidence type="ECO:0000259" key="1">
    <source>
        <dbReference type="Pfam" id="PF00534"/>
    </source>
</evidence>